<feature type="compositionally biased region" description="Polar residues" evidence="10">
    <location>
        <begin position="306"/>
        <end position="319"/>
    </location>
</feature>
<protein>
    <submittedName>
        <fullName evidence="14">Protein AF-10 isoform X3</fullName>
    </submittedName>
</protein>
<dbReference type="Proteomes" id="UP000081671">
    <property type="component" value="Unplaced"/>
</dbReference>
<reference evidence="14" key="1">
    <citation type="submission" date="2025-08" db="UniProtKB">
        <authorList>
            <consortium name="RefSeq"/>
        </authorList>
    </citation>
    <scope>IDENTIFICATION</scope>
    <source>
        <tissue evidence="14">Kidney</tissue>
    </source>
</reference>
<evidence type="ECO:0000256" key="9">
    <source>
        <dbReference type="SAM" id="Coils"/>
    </source>
</evidence>
<accession>A0A1S3F1Q9</accession>
<feature type="domain" description="PHD-type" evidence="11">
    <location>
        <begin position="134"/>
        <end position="197"/>
    </location>
</feature>
<dbReference type="PROSITE" id="PS50016">
    <property type="entry name" value="ZF_PHD_2"/>
    <property type="match status" value="2"/>
</dbReference>
<dbReference type="PROSITE" id="PS51805">
    <property type="entry name" value="EPHD"/>
    <property type="match status" value="1"/>
</dbReference>
<dbReference type="PANTHER" id="PTHR13793:SF93">
    <property type="entry name" value="PROTEIN AF-10"/>
    <property type="match status" value="1"/>
</dbReference>
<dbReference type="InterPro" id="IPR019787">
    <property type="entry name" value="Znf_PHD-finger"/>
</dbReference>
<feature type="region of interest" description="Disordered" evidence="10">
    <location>
        <begin position="550"/>
        <end position="618"/>
    </location>
</feature>
<evidence type="ECO:0000313" key="14">
    <source>
        <dbReference type="RefSeq" id="XP_012870140.1"/>
    </source>
</evidence>
<evidence type="ECO:0000313" key="13">
    <source>
        <dbReference type="Proteomes" id="UP000081671"/>
    </source>
</evidence>
<keyword evidence="7" id="KW-0539">Nucleus</keyword>
<feature type="compositionally biased region" description="Polar residues" evidence="10">
    <location>
        <begin position="630"/>
        <end position="677"/>
    </location>
</feature>
<dbReference type="InterPro" id="IPR049773">
    <property type="entry name" value="AF10-like_CC"/>
</dbReference>
<dbReference type="CDD" id="cd15708">
    <property type="entry name" value="ePHD_AF10"/>
    <property type="match status" value="1"/>
</dbReference>
<dbReference type="GO" id="GO:0031491">
    <property type="term" value="F:nucleosome binding"/>
    <property type="evidence" value="ECO:0007669"/>
    <property type="project" value="TreeGrafter"/>
</dbReference>
<sequence length="1036" mass="109429">MVSSDRPVSLEDEVSHSMKEMIGGCCVCSDERGWAENPLVYCDGHGCSVAVHQACYGIVQVPTGPWFCRKCESQERAARVRCELCPHKDGALKRTDNGGWAHVVCALYIPEVQFANVSTMEPIVLQSVPHDRYNKTCYICDEQGRESKAATGACMTCNKHGCRQAFHVTCAQFAGLLCEEEGNGADNVQYCGYCKYHFSKLKYKEKDKHKQKHKKQPEPSPALVPSLTVTTEKTYTSTSNNSISGSLKRLEDTTARFTNANFQEVSAHTSSGKDVSEVRGSEGKGKKSSAHSSGQRGRKPAGGRNPGTTVSATSPFPQGSFSGTPGSVKSSSGSSVQSPQDFLSFTDSDLRNDSYTHSQQSSSTKDVHKGESGSQEGGVNSFSSLIGHPVTSAVVSQPKSFENSPADLGSSSLPTAGYKRAQTSGIQEETVKEKKRKGNKQSKHGPGRPKGNKTQENVSHLSVSSASPTSSVASAAGSITSSSLQKSPTLLRNGSLQSLSVGSSPVGSEISMQYRHDGACPTTTFSELLNAIHNGIYNSSDVAVSFPNVVSGSGSSTPVSSSHLPQQSSGHLQQVGALSPSAVPSAAPAAATTQANTLSGSSLSQPPSHIYGNRLNPNPSMAALIAQSENNQTDQDLGDNSRNLAGRGSSPQGSLSPRSPVSNLQLRYDQPGNNSLENLPPVASSIEQLLERQWSEGQQFLLEQGTPSDILGMLKSLHQLQVENRRLEEQIKNLTAKKERLQLLNAQLSVPFPTITTNPSPSHQLHAFSAQTAPTSDSLNSSKSPHIGNSYLPDNSLPVLNQDLTSSGQSTSGSSALSTPPPSGQSPAQQGSGAPGVQQVNGVAVGALAGGMQTVTSTIPSVPAVGGIIGALPGNQLAINGIVGALNGVIQTPVTISQNPAPLTHTTVPPNATHPMPATLTNSASGLGLLSDQQRQMFIHQQQFQQLLNSQQLTPEQHQAFLYQLMQQRHPPELQQLQLPGPAQIPINNLLAGTQAPSLHTHTAATNPFLTIHGDSASQKVSRLSDKTGPVAQEKS</sequence>
<feature type="domain" description="PHD-type" evidence="11">
    <location>
        <begin position="22"/>
        <end position="74"/>
    </location>
</feature>
<keyword evidence="4" id="KW-0677">Repeat</keyword>
<evidence type="ECO:0000256" key="1">
    <source>
        <dbReference type="ARBA" id="ARBA00004123"/>
    </source>
</evidence>
<dbReference type="GO" id="GO:0005634">
    <property type="term" value="C:nucleus"/>
    <property type="evidence" value="ECO:0007669"/>
    <property type="project" value="UniProtKB-SubCell"/>
</dbReference>
<feature type="compositionally biased region" description="Low complexity" evidence="10">
    <location>
        <begin position="320"/>
        <end position="340"/>
    </location>
</feature>
<evidence type="ECO:0000259" key="11">
    <source>
        <dbReference type="PROSITE" id="PS50016"/>
    </source>
</evidence>
<dbReference type="RefSeq" id="XP_012870140.1">
    <property type="nucleotide sequence ID" value="XM_013014686.1"/>
</dbReference>
<evidence type="ECO:0000256" key="5">
    <source>
        <dbReference type="ARBA" id="ARBA00022771"/>
    </source>
</evidence>
<evidence type="ECO:0000256" key="8">
    <source>
        <dbReference type="PROSITE-ProRule" id="PRU00146"/>
    </source>
</evidence>
<feature type="compositionally biased region" description="Polar residues" evidence="10">
    <location>
        <begin position="355"/>
        <end position="364"/>
    </location>
</feature>
<evidence type="ECO:0000256" key="4">
    <source>
        <dbReference type="ARBA" id="ARBA00022737"/>
    </source>
</evidence>
<feature type="compositionally biased region" description="Low complexity" evidence="10">
    <location>
        <begin position="458"/>
        <end position="473"/>
    </location>
</feature>
<dbReference type="CDD" id="cd15574">
    <property type="entry name" value="PHD_AF10_AF17"/>
    <property type="match status" value="1"/>
</dbReference>
<evidence type="ECO:0000256" key="6">
    <source>
        <dbReference type="ARBA" id="ARBA00022833"/>
    </source>
</evidence>
<dbReference type="OrthoDB" id="20839at2759"/>
<dbReference type="GO" id="GO:0006357">
    <property type="term" value="P:regulation of transcription by RNA polymerase II"/>
    <property type="evidence" value="ECO:0007669"/>
    <property type="project" value="TreeGrafter"/>
</dbReference>
<feature type="region of interest" description="Disordered" evidence="10">
    <location>
        <begin position="769"/>
        <end position="837"/>
    </location>
</feature>
<feature type="compositionally biased region" description="Polar residues" evidence="10">
    <location>
        <begin position="261"/>
        <end position="273"/>
    </location>
</feature>
<feature type="compositionally biased region" description="Polar residues" evidence="10">
    <location>
        <begin position="598"/>
        <end position="607"/>
    </location>
</feature>
<feature type="compositionally biased region" description="Basic residues" evidence="10">
    <location>
        <begin position="433"/>
        <end position="451"/>
    </location>
</feature>
<dbReference type="GO" id="GO:0008270">
    <property type="term" value="F:zinc ion binding"/>
    <property type="evidence" value="ECO:0007669"/>
    <property type="project" value="UniProtKB-KW"/>
</dbReference>
<feature type="compositionally biased region" description="Basic and acidic residues" evidence="10">
    <location>
        <begin position="274"/>
        <end position="285"/>
    </location>
</feature>
<keyword evidence="3" id="KW-0479">Metal-binding</keyword>
<organism evidence="13 14">
    <name type="scientific">Dipodomys ordii</name>
    <name type="common">Ord's kangaroo rat</name>
    <dbReference type="NCBI Taxonomy" id="10020"/>
    <lineage>
        <taxon>Eukaryota</taxon>
        <taxon>Metazoa</taxon>
        <taxon>Chordata</taxon>
        <taxon>Craniata</taxon>
        <taxon>Vertebrata</taxon>
        <taxon>Euteleostomi</taxon>
        <taxon>Mammalia</taxon>
        <taxon>Eutheria</taxon>
        <taxon>Euarchontoglires</taxon>
        <taxon>Glires</taxon>
        <taxon>Rodentia</taxon>
        <taxon>Castorimorpha</taxon>
        <taxon>Heteromyidae</taxon>
        <taxon>Dipodomyinae</taxon>
        <taxon>Dipodomys</taxon>
    </lineage>
</organism>
<dbReference type="InterPro" id="IPR019786">
    <property type="entry name" value="Zinc_finger_PHD-type_CS"/>
</dbReference>
<name>A0A1S3F1Q9_DIPOR</name>
<dbReference type="SMART" id="SM00249">
    <property type="entry name" value="PHD"/>
    <property type="match status" value="2"/>
</dbReference>
<feature type="region of interest" description="Disordered" evidence="10">
    <location>
        <begin position="261"/>
        <end position="473"/>
    </location>
</feature>
<feature type="compositionally biased region" description="Low complexity" evidence="10">
    <location>
        <begin position="825"/>
        <end position="837"/>
    </location>
</feature>
<comment type="subcellular location">
    <subcellularLocation>
        <location evidence="1">Nucleus</location>
    </subcellularLocation>
</comment>
<dbReference type="Pfam" id="PF13832">
    <property type="entry name" value="zf-HC5HC2H_2"/>
    <property type="match status" value="1"/>
</dbReference>
<feature type="compositionally biased region" description="Polar residues" evidence="10">
    <location>
        <begin position="769"/>
        <end position="784"/>
    </location>
</feature>
<feature type="coiled-coil region" evidence="9">
    <location>
        <begin position="710"/>
        <end position="747"/>
    </location>
</feature>
<keyword evidence="2" id="KW-0597">Phosphoprotein</keyword>
<dbReference type="FunFam" id="3.30.40.10:FF:000053">
    <property type="entry name" value="protein AF-10 isoform X2"/>
    <property type="match status" value="1"/>
</dbReference>
<proteinExistence type="predicted"/>
<dbReference type="CTD" id="8028"/>
<keyword evidence="5 8" id="KW-0863">Zinc-finger</keyword>
<feature type="region of interest" description="Disordered" evidence="10">
    <location>
        <begin position="1017"/>
        <end position="1036"/>
    </location>
</feature>
<dbReference type="InterPro" id="IPR049775">
    <property type="entry name" value="AF10_ePHD"/>
</dbReference>
<dbReference type="InterPro" id="IPR034732">
    <property type="entry name" value="EPHD"/>
</dbReference>
<keyword evidence="13" id="KW-1185">Reference proteome</keyword>
<feature type="compositionally biased region" description="Polar residues" evidence="10">
    <location>
        <begin position="372"/>
        <end position="384"/>
    </location>
</feature>
<dbReference type="Pfam" id="PF13831">
    <property type="entry name" value="PHD_2"/>
    <property type="match status" value="1"/>
</dbReference>
<evidence type="ECO:0000256" key="2">
    <source>
        <dbReference type="ARBA" id="ARBA00022553"/>
    </source>
</evidence>
<keyword evidence="6" id="KW-0862">Zinc</keyword>
<feature type="compositionally biased region" description="Polar residues" evidence="10">
    <location>
        <begin position="393"/>
        <end position="414"/>
    </location>
</feature>
<evidence type="ECO:0000256" key="7">
    <source>
        <dbReference type="ARBA" id="ARBA00023242"/>
    </source>
</evidence>
<evidence type="ECO:0000256" key="3">
    <source>
        <dbReference type="ARBA" id="ARBA00022723"/>
    </source>
</evidence>
<evidence type="ECO:0000259" key="12">
    <source>
        <dbReference type="PROSITE" id="PS51805"/>
    </source>
</evidence>
<dbReference type="InterPro" id="IPR011011">
    <property type="entry name" value="Znf_FYVE_PHD"/>
</dbReference>
<dbReference type="InterPro" id="IPR050701">
    <property type="entry name" value="Histone_Mod_Regulator"/>
</dbReference>
<dbReference type="PANTHER" id="PTHR13793">
    <property type="entry name" value="PHD FINGER PROTEINS"/>
    <property type="match status" value="1"/>
</dbReference>
<dbReference type="InterPro" id="IPR013083">
    <property type="entry name" value="Znf_RING/FYVE/PHD"/>
</dbReference>
<keyword evidence="9" id="KW-0175">Coiled coil</keyword>
<evidence type="ECO:0000256" key="10">
    <source>
        <dbReference type="SAM" id="MobiDB-lite"/>
    </source>
</evidence>
<dbReference type="SUPFAM" id="SSF57903">
    <property type="entry name" value="FYVE/PHD zinc finger"/>
    <property type="match status" value="1"/>
</dbReference>
<dbReference type="FunFam" id="3.30.40.10:FF:000042">
    <property type="entry name" value="protein AF-10 isoform X1"/>
    <property type="match status" value="1"/>
</dbReference>
<feature type="domain" description="PHD-type" evidence="12">
    <location>
        <begin position="79"/>
        <end position="198"/>
    </location>
</feature>
<dbReference type="GeneID" id="105984490"/>
<feature type="compositionally biased region" description="Low complexity" evidence="10">
    <location>
        <begin position="577"/>
        <end position="597"/>
    </location>
</feature>
<dbReference type="InterPro" id="IPR049781">
    <property type="entry name" value="AF10/AF17_PHD"/>
</dbReference>
<dbReference type="Gene3D" id="3.30.40.10">
    <property type="entry name" value="Zinc/RING finger domain, C3HC4 (zinc finger)"/>
    <property type="match status" value="2"/>
</dbReference>
<dbReference type="AlphaFoldDB" id="A0A1S3F1Q9"/>
<dbReference type="PROSITE" id="PS01359">
    <property type="entry name" value="ZF_PHD_1"/>
    <property type="match status" value="1"/>
</dbReference>
<dbReference type="CDD" id="cd20901">
    <property type="entry name" value="CC_AF10"/>
    <property type="match status" value="1"/>
</dbReference>
<feature type="region of interest" description="Disordered" evidence="10">
    <location>
        <begin position="630"/>
        <end position="680"/>
    </location>
</feature>
<gene>
    <name evidence="14" type="primary">Mllt10</name>
</gene>
<dbReference type="InterPro" id="IPR001965">
    <property type="entry name" value="Znf_PHD"/>
</dbReference>
<dbReference type="GO" id="GO:0042393">
    <property type="term" value="F:histone binding"/>
    <property type="evidence" value="ECO:0007669"/>
    <property type="project" value="UniProtKB-ARBA"/>
</dbReference>
<feature type="region of interest" description="Disordered" evidence="10">
    <location>
        <begin position="207"/>
        <end position="228"/>
    </location>
</feature>
<feature type="compositionally biased region" description="Low complexity" evidence="10">
    <location>
        <begin position="550"/>
        <end position="562"/>
    </location>
</feature>
<feature type="compositionally biased region" description="Low complexity" evidence="10">
    <location>
        <begin position="805"/>
        <end position="818"/>
    </location>
</feature>
<feature type="compositionally biased region" description="Polar residues" evidence="10">
    <location>
        <begin position="563"/>
        <end position="572"/>
    </location>
</feature>